<dbReference type="SUPFAM" id="SSF55347">
    <property type="entry name" value="Glyceraldehyde-3-phosphate dehydrogenase-like, C-terminal domain"/>
    <property type="match status" value="1"/>
</dbReference>
<evidence type="ECO:0000313" key="10">
    <source>
        <dbReference type="Proteomes" id="UP000260782"/>
    </source>
</evidence>
<reference evidence="11 12" key="4">
    <citation type="journal article" date="2019" name="Nat. Med.">
        <title>A library of human gut bacterial isolates paired with longitudinal multiomics data enables mechanistic microbiome research.</title>
        <authorList>
            <person name="Poyet M."/>
            <person name="Groussin M."/>
            <person name="Gibbons S.M."/>
            <person name="Avila-Pacheco J."/>
            <person name="Jiang X."/>
            <person name="Kearney S.M."/>
            <person name="Perrotta A.R."/>
            <person name="Berdy B."/>
            <person name="Zhao S."/>
            <person name="Lieberman T.D."/>
            <person name="Swanson P.K."/>
            <person name="Smith M."/>
            <person name="Roesemann S."/>
            <person name="Alexander J.E."/>
            <person name="Rich S.A."/>
            <person name="Livny J."/>
            <person name="Vlamakis H."/>
            <person name="Clish C."/>
            <person name="Bullock K."/>
            <person name="Deik A."/>
            <person name="Scott J."/>
            <person name="Pierce K.A."/>
            <person name="Xavier R.J."/>
            <person name="Alm E.J."/>
        </authorList>
    </citation>
    <scope>NUCLEOTIDE SEQUENCE [LARGE SCALE GENOMIC DNA]</scope>
    <source>
        <strain evidence="5 11">BIOML-B1</strain>
        <strain evidence="6 12">BIOML-B9</strain>
    </source>
</reference>
<feature type="domain" description="GFO/IDH/MocA-like oxidoreductase" evidence="4">
    <location>
        <begin position="131"/>
        <end position="247"/>
    </location>
</feature>
<evidence type="ECO:0000313" key="9">
    <source>
        <dbReference type="Proteomes" id="UP000220157"/>
    </source>
</evidence>
<dbReference type="EMBL" id="WKQE01000017">
    <property type="protein sequence ID" value="MSC81358.1"/>
    <property type="molecule type" value="Genomic_DNA"/>
</dbReference>
<dbReference type="GO" id="GO:0016491">
    <property type="term" value="F:oxidoreductase activity"/>
    <property type="evidence" value="ECO:0007669"/>
    <property type="project" value="UniProtKB-KW"/>
</dbReference>
<dbReference type="AlphaFoldDB" id="A0A2A7ABC8"/>
<dbReference type="Gene3D" id="3.40.50.720">
    <property type="entry name" value="NAD(P)-binding Rossmann-like Domain"/>
    <property type="match status" value="1"/>
</dbReference>
<evidence type="ECO:0000313" key="6">
    <source>
        <dbReference type="EMBL" id="MSC81358.1"/>
    </source>
</evidence>
<feature type="domain" description="Gfo/Idh/MocA-like oxidoreductase N-terminal" evidence="3">
    <location>
        <begin position="2"/>
        <end position="121"/>
    </location>
</feature>
<dbReference type="Proteomes" id="UP000260782">
    <property type="component" value="Unassembled WGS sequence"/>
</dbReference>
<evidence type="ECO:0000259" key="4">
    <source>
        <dbReference type="Pfam" id="PF22725"/>
    </source>
</evidence>
<sequence>MKWGILATGTIAKKFASTVEQMGAEGEQLVAVGSRHMESAQAFAQQYGIPRCYDSYEALAADPEVEAIYVATPNTLHYENCKLCLEQGKHVLCEKPFTISPEQAQQLYRLAEEKHLFLMEAFWIWLLPLYDRLREILAAGTIGELKQITCQYGFVASGARKDRKFDSGLGGGALLDIGIYNLGFLRILTGQDPEKVETKEVHINEYGTDDYSRLALTYPGGCKAESVQTIGQELERNARILGTKGSIFLPDFQHAETMTLEVEGKEPEVIRCPVDINGFEYEIREASRCVKQGRTGSDRYTPQDSLALTRLMYDIRMSWGMKFAGEV</sequence>
<dbReference type="SUPFAM" id="SSF51735">
    <property type="entry name" value="NAD(P)-binding Rossmann-fold domains"/>
    <property type="match status" value="1"/>
</dbReference>
<comment type="caution">
    <text evidence="7">The sequence shown here is derived from an EMBL/GenBank/DDBJ whole genome shotgun (WGS) entry which is preliminary data.</text>
</comment>
<dbReference type="GO" id="GO:0000166">
    <property type="term" value="F:nucleotide binding"/>
    <property type="evidence" value="ECO:0007669"/>
    <property type="project" value="InterPro"/>
</dbReference>
<accession>A0A2A7ABC8</accession>
<evidence type="ECO:0000313" key="8">
    <source>
        <dbReference type="EMBL" id="RGB86608.1"/>
    </source>
</evidence>
<keyword evidence="2" id="KW-0560">Oxidoreductase</keyword>
<dbReference type="InterPro" id="IPR055170">
    <property type="entry name" value="GFO_IDH_MocA-like_dom"/>
</dbReference>
<proteinExistence type="inferred from homology"/>
<dbReference type="EMBL" id="QVES01000006">
    <property type="protein sequence ID" value="RGB86608.1"/>
    <property type="molecule type" value="Genomic_DNA"/>
</dbReference>
<dbReference type="Pfam" id="PF22725">
    <property type="entry name" value="GFO_IDH_MocA_C3"/>
    <property type="match status" value="1"/>
</dbReference>
<reference evidence="7 9" key="1">
    <citation type="journal article" date="2017" name="Front. Microbiol.">
        <title>New Insights into the Diversity of the Genus Faecalibacterium.</title>
        <authorList>
            <person name="Benevides L."/>
            <person name="Burman S."/>
            <person name="Martin R."/>
            <person name="Robert V."/>
            <person name="Thomas M."/>
            <person name="Miquel S."/>
            <person name="Chain F."/>
            <person name="Sokol H."/>
            <person name="Bermudez-Humaran L.G."/>
            <person name="Morrison M."/>
            <person name="Langella P."/>
            <person name="Azevedo V.A."/>
            <person name="Chatel J.M."/>
            <person name="Soares S."/>
        </authorList>
    </citation>
    <scope>NUCLEOTIDE SEQUENCE [LARGE SCALE GENOMIC DNA]</scope>
    <source>
        <strain evidence="7 9">CNCM I 4573</strain>
    </source>
</reference>
<protein>
    <submittedName>
        <fullName evidence="7">Gfo/Idh/MocA family oxidoreductase</fullName>
    </submittedName>
</protein>
<name>A0A2A7ABC8_9FIRM</name>
<dbReference type="Gene3D" id="3.30.360.10">
    <property type="entry name" value="Dihydrodipicolinate Reductase, domain 2"/>
    <property type="match status" value="1"/>
</dbReference>
<evidence type="ECO:0000256" key="2">
    <source>
        <dbReference type="ARBA" id="ARBA00023002"/>
    </source>
</evidence>
<dbReference type="Pfam" id="PF01408">
    <property type="entry name" value="GFO_IDH_MocA"/>
    <property type="match status" value="1"/>
</dbReference>
<evidence type="ECO:0000313" key="11">
    <source>
        <dbReference type="Proteomes" id="UP000462091"/>
    </source>
</evidence>
<dbReference type="EMBL" id="NMTW01000020">
    <property type="protein sequence ID" value="PDX76238.1"/>
    <property type="molecule type" value="Genomic_DNA"/>
</dbReference>
<gene>
    <name evidence="7" type="ORF">CGS56_04215</name>
    <name evidence="8" type="ORF">DWZ25_06840</name>
    <name evidence="6" type="ORF">GKD85_11160</name>
    <name evidence="5" type="ORF">GKE10_13835</name>
</gene>
<evidence type="ECO:0000256" key="1">
    <source>
        <dbReference type="ARBA" id="ARBA00010928"/>
    </source>
</evidence>
<organism evidence="7 9">
    <name type="scientific">Faecalibacterium prausnitzii</name>
    <dbReference type="NCBI Taxonomy" id="853"/>
    <lineage>
        <taxon>Bacteria</taxon>
        <taxon>Bacillati</taxon>
        <taxon>Bacillota</taxon>
        <taxon>Clostridia</taxon>
        <taxon>Eubacteriales</taxon>
        <taxon>Oscillospiraceae</taxon>
        <taxon>Faecalibacterium</taxon>
    </lineage>
</organism>
<dbReference type="Proteomes" id="UP000220157">
    <property type="component" value="Unassembled WGS sequence"/>
</dbReference>
<dbReference type="InterPro" id="IPR036291">
    <property type="entry name" value="NAD(P)-bd_dom_sf"/>
</dbReference>
<dbReference type="Proteomes" id="UP000462091">
    <property type="component" value="Unassembled WGS sequence"/>
</dbReference>
<dbReference type="EMBL" id="WKQM01000045">
    <property type="protein sequence ID" value="MSC52951.1"/>
    <property type="molecule type" value="Genomic_DNA"/>
</dbReference>
<dbReference type="InterPro" id="IPR000683">
    <property type="entry name" value="Gfo/Idh/MocA-like_OxRdtase_N"/>
</dbReference>
<evidence type="ECO:0000259" key="3">
    <source>
        <dbReference type="Pfam" id="PF01408"/>
    </source>
</evidence>
<reference evidence="7" key="2">
    <citation type="submission" date="2017-07" db="EMBL/GenBank/DDBJ databases">
        <authorList>
            <person name="Sun Z.S."/>
            <person name="Albrecht U."/>
            <person name="Echele G."/>
            <person name="Lee C.C."/>
        </authorList>
    </citation>
    <scope>NUCLEOTIDE SEQUENCE</scope>
    <source>
        <strain evidence="7">CNCM I 4573</strain>
    </source>
</reference>
<evidence type="ECO:0000313" key="5">
    <source>
        <dbReference type="EMBL" id="MSC52951.1"/>
    </source>
</evidence>
<evidence type="ECO:0000313" key="7">
    <source>
        <dbReference type="EMBL" id="PDX76238.1"/>
    </source>
</evidence>
<dbReference type="InterPro" id="IPR050984">
    <property type="entry name" value="Gfo/Idh/MocA_domain"/>
</dbReference>
<evidence type="ECO:0000313" key="12">
    <source>
        <dbReference type="Proteomes" id="UP000477010"/>
    </source>
</evidence>
<dbReference type="PANTHER" id="PTHR22604">
    <property type="entry name" value="OXIDOREDUCTASES"/>
    <property type="match status" value="1"/>
</dbReference>
<dbReference type="Proteomes" id="UP000477010">
    <property type="component" value="Unassembled WGS sequence"/>
</dbReference>
<comment type="similarity">
    <text evidence="1">Belongs to the Gfo/Idh/MocA family.</text>
</comment>
<dbReference type="PANTHER" id="PTHR22604:SF105">
    <property type="entry name" value="TRANS-1,2-DIHYDROBENZENE-1,2-DIOL DEHYDROGENASE"/>
    <property type="match status" value="1"/>
</dbReference>
<reference evidence="8 10" key="3">
    <citation type="submission" date="2018-08" db="EMBL/GenBank/DDBJ databases">
        <title>A genome reference for cultivated species of the human gut microbiota.</title>
        <authorList>
            <person name="Zou Y."/>
            <person name="Xue W."/>
            <person name="Luo G."/>
        </authorList>
    </citation>
    <scope>NUCLEOTIDE SEQUENCE [LARGE SCALE GENOMIC DNA]</scope>
    <source>
        <strain evidence="8 10">AF31-14AC</strain>
    </source>
</reference>
<dbReference type="RefSeq" id="WP_015536968.1">
    <property type="nucleotide sequence ID" value="NZ_CP181368.1"/>
</dbReference>